<dbReference type="AlphaFoldDB" id="A0A167PJM5"/>
<organism evidence="2 3">
    <name type="scientific">Niveomyces insectorum RCEF 264</name>
    <dbReference type="NCBI Taxonomy" id="1081102"/>
    <lineage>
        <taxon>Eukaryota</taxon>
        <taxon>Fungi</taxon>
        <taxon>Dikarya</taxon>
        <taxon>Ascomycota</taxon>
        <taxon>Pezizomycotina</taxon>
        <taxon>Sordariomycetes</taxon>
        <taxon>Hypocreomycetidae</taxon>
        <taxon>Hypocreales</taxon>
        <taxon>Cordycipitaceae</taxon>
        <taxon>Niveomyces</taxon>
    </lineage>
</organism>
<dbReference type="Proteomes" id="UP000076874">
    <property type="component" value="Unassembled WGS sequence"/>
</dbReference>
<dbReference type="PANTHER" id="PTHR47784">
    <property type="entry name" value="STEROL UPTAKE CONTROL PROTEIN 2"/>
    <property type="match status" value="1"/>
</dbReference>
<evidence type="ECO:0000313" key="3">
    <source>
        <dbReference type="Proteomes" id="UP000076874"/>
    </source>
</evidence>
<name>A0A167PJM5_9HYPO</name>
<protein>
    <submittedName>
        <fullName evidence="2">Uncharacterized protein</fullName>
    </submittedName>
</protein>
<sequence length="381" mass="41379">MPANSSDGPRRASPLGPGSDLESSGSDQSRFNGRLHDASAPTDVASPGECPTTSATGDAGPNEPLNQAHMELLVHFVFDKDIFRLGDSRDFAIGLPIALKTGLESPYLLHQLLAFSARHQAFLHPERAAAYLQQAVYLQTKAISLFNATGPAVDESNCVAALLFAAALGHHLLADTLSRRDDAGGLPAFLAHYIQCVEMHRGVFVVASAAWPLLLASELEPILSRSAGLTSRSPRGTHCQRLHGLVDGARGLSEADTEACREAIRYLQVGFDAMLAEREELAMRQQMIFSWSLLAAPKLTGLLAARRPEVLVVLAYYALLLHYGRAIWLVGDAGQYIFCLVADYLGPSWEDWLAYPRERMTSEAPSLLDYDDAKEDAVNLI</sequence>
<dbReference type="EMBL" id="AZHD01000016">
    <property type="protein sequence ID" value="OAA56726.1"/>
    <property type="molecule type" value="Genomic_DNA"/>
</dbReference>
<dbReference type="InterPro" id="IPR053157">
    <property type="entry name" value="Sterol_Uptake_Regulator"/>
</dbReference>
<keyword evidence="3" id="KW-1185">Reference proteome</keyword>
<evidence type="ECO:0000256" key="1">
    <source>
        <dbReference type="SAM" id="MobiDB-lite"/>
    </source>
</evidence>
<comment type="caution">
    <text evidence="2">The sequence shown here is derived from an EMBL/GenBank/DDBJ whole genome shotgun (WGS) entry which is preliminary data.</text>
</comment>
<accession>A0A167PJM5</accession>
<feature type="compositionally biased region" description="Polar residues" evidence="1">
    <location>
        <begin position="21"/>
        <end position="31"/>
    </location>
</feature>
<dbReference type="STRING" id="1081102.A0A167PJM5"/>
<evidence type="ECO:0000313" key="2">
    <source>
        <dbReference type="EMBL" id="OAA56726.1"/>
    </source>
</evidence>
<gene>
    <name evidence="2" type="ORF">SPI_07733</name>
</gene>
<dbReference type="PANTHER" id="PTHR47784:SF4">
    <property type="entry name" value="ZN(II)2CYS6 TRANSCRIPTION FACTOR (EUROFUNG)"/>
    <property type="match status" value="1"/>
</dbReference>
<dbReference type="GO" id="GO:0001228">
    <property type="term" value="F:DNA-binding transcription activator activity, RNA polymerase II-specific"/>
    <property type="evidence" value="ECO:0007669"/>
    <property type="project" value="TreeGrafter"/>
</dbReference>
<dbReference type="OrthoDB" id="5350673at2759"/>
<reference evidence="2 3" key="1">
    <citation type="journal article" date="2016" name="Genome Biol. Evol.">
        <title>Divergent and convergent evolution of fungal pathogenicity.</title>
        <authorList>
            <person name="Shang Y."/>
            <person name="Xiao G."/>
            <person name="Zheng P."/>
            <person name="Cen K."/>
            <person name="Zhan S."/>
            <person name="Wang C."/>
        </authorList>
    </citation>
    <scope>NUCLEOTIDE SEQUENCE [LARGE SCALE GENOMIC DNA]</scope>
    <source>
        <strain evidence="2 3">RCEF 264</strain>
    </source>
</reference>
<feature type="region of interest" description="Disordered" evidence="1">
    <location>
        <begin position="1"/>
        <end position="64"/>
    </location>
</feature>
<proteinExistence type="predicted"/>